<dbReference type="InterPro" id="IPR001214">
    <property type="entry name" value="SET_dom"/>
</dbReference>
<proteinExistence type="predicted"/>
<dbReference type="InterPro" id="IPR046341">
    <property type="entry name" value="SET_dom_sf"/>
</dbReference>
<dbReference type="Proteomes" id="UP000694865">
    <property type="component" value="Unplaced"/>
</dbReference>
<gene>
    <name evidence="3" type="primary">LOC100373676</name>
</gene>
<dbReference type="Gene3D" id="2.170.270.10">
    <property type="entry name" value="SET domain"/>
    <property type="match status" value="1"/>
</dbReference>
<dbReference type="PROSITE" id="PS50280">
    <property type="entry name" value="SET"/>
    <property type="match status" value="1"/>
</dbReference>
<feature type="domain" description="SET" evidence="1">
    <location>
        <begin position="39"/>
        <end position="157"/>
    </location>
</feature>
<evidence type="ECO:0000313" key="3">
    <source>
        <dbReference type="RefSeq" id="XP_006819572.1"/>
    </source>
</evidence>
<reference evidence="3" key="1">
    <citation type="submission" date="2025-08" db="UniProtKB">
        <authorList>
            <consortium name="RefSeq"/>
        </authorList>
    </citation>
    <scope>IDENTIFICATION</scope>
    <source>
        <tissue evidence="3">Testes</tissue>
    </source>
</reference>
<evidence type="ECO:0000313" key="2">
    <source>
        <dbReference type="Proteomes" id="UP000694865"/>
    </source>
</evidence>
<dbReference type="RefSeq" id="XP_006819572.1">
    <property type="nucleotide sequence ID" value="XM_006819509.1"/>
</dbReference>
<name>A0ABM0MHT1_SACKO</name>
<sequence>MTGCEDCAKCHPGECTTHGPLIRVKDKVIPSHARLTIPHYLALKEIELRAGNQQILGIYARKLIQKRTQFGPFLAPRIAKYERRYDNTKLQFKIFQNGMEPLILDTSSESSCNWMMFVRPASSFEDQNVVAYQHKNDIYFTTIKPIPPHCELKVWYATEYSRYMCIDTLDKSCCDIIVEPVSILPSPPPPPPPPLPLPPVTTLTTLPTLSLPKEIKEIQIFTDLFSLIFMLDLCRTSTVWRQIQQRQMAAQIRGSAPTAITYSVHLHS</sequence>
<accession>A0ABM0MHT1</accession>
<keyword evidence="2" id="KW-1185">Reference proteome</keyword>
<dbReference type="GeneID" id="100373676"/>
<evidence type="ECO:0000259" key="1">
    <source>
        <dbReference type="PROSITE" id="PS50280"/>
    </source>
</evidence>
<dbReference type="Pfam" id="PF21549">
    <property type="entry name" value="PRDM2_PR"/>
    <property type="match status" value="1"/>
</dbReference>
<protein>
    <submittedName>
        <fullName evidence="3">PR domain zinc finger protein 10-like</fullName>
    </submittedName>
</protein>
<organism evidence="2 3">
    <name type="scientific">Saccoglossus kowalevskii</name>
    <name type="common">Acorn worm</name>
    <dbReference type="NCBI Taxonomy" id="10224"/>
    <lineage>
        <taxon>Eukaryota</taxon>
        <taxon>Metazoa</taxon>
        <taxon>Hemichordata</taxon>
        <taxon>Enteropneusta</taxon>
        <taxon>Harrimaniidae</taxon>
        <taxon>Saccoglossus</taxon>
    </lineage>
</organism>